<dbReference type="Proteomes" id="UP000054270">
    <property type="component" value="Unassembled WGS sequence"/>
</dbReference>
<evidence type="ECO:0000313" key="3">
    <source>
        <dbReference type="Proteomes" id="UP000054270"/>
    </source>
</evidence>
<accession>A0A0D2N289</accession>
<dbReference type="EMBL" id="KN817750">
    <property type="protein sequence ID" value="KJA13354.1"/>
    <property type="molecule type" value="Genomic_DNA"/>
</dbReference>
<evidence type="ECO:0000256" key="1">
    <source>
        <dbReference type="SAM" id="MobiDB-lite"/>
    </source>
</evidence>
<keyword evidence="3" id="KW-1185">Reference proteome</keyword>
<organism evidence="2 3">
    <name type="scientific">Hypholoma sublateritium (strain FD-334 SS-4)</name>
    <dbReference type="NCBI Taxonomy" id="945553"/>
    <lineage>
        <taxon>Eukaryota</taxon>
        <taxon>Fungi</taxon>
        <taxon>Dikarya</taxon>
        <taxon>Basidiomycota</taxon>
        <taxon>Agaricomycotina</taxon>
        <taxon>Agaricomycetes</taxon>
        <taxon>Agaricomycetidae</taxon>
        <taxon>Agaricales</taxon>
        <taxon>Agaricineae</taxon>
        <taxon>Strophariaceae</taxon>
        <taxon>Hypholoma</taxon>
    </lineage>
</organism>
<reference evidence="3" key="1">
    <citation type="submission" date="2014-04" db="EMBL/GenBank/DDBJ databases">
        <title>Evolutionary Origins and Diversification of the Mycorrhizal Mutualists.</title>
        <authorList>
            <consortium name="DOE Joint Genome Institute"/>
            <consortium name="Mycorrhizal Genomics Consortium"/>
            <person name="Kohler A."/>
            <person name="Kuo A."/>
            <person name="Nagy L.G."/>
            <person name="Floudas D."/>
            <person name="Copeland A."/>
            <person name="Barry K.W."/>
            <person name="Cichocki N."/>
            <person name="Veneault-Fourrey C."/>
            <person name="LaButti K."/>
            <person name="Lindquist E.A."/>
            <person name="Lipzen A."/>
            <person name="Lundell T."/>
            <person name="Morin E."/>
            <person name="Murat C."/>
            <person name="Riley R."/>
            <person name="Ohm R."/>
            <person name="Sun H."/>
            <person name="Tunlid A."/>
            <person name="Henrissat B."/>
            <person name="Grigoriev I.V."/>
            <person name="Hibbett D.S."/>
            <person name="Martin F."/>
        </authorList>
    </citation>
    <scope>NUCLEOTIDE SEQUENCE [LARGE SCALE GENOMIC DNA]</scope>
    <source>
        <strain evidence="3">FD-334 SS-4</strain>
    </source>
</reference>
<gene>
    <name evidence="2" type="ORF">HYPSUDRAFT_209608</name>
</gene>
<feature type="region of interest" description="Disordered" evidence="1">
    <location>
        <begin position="1"/>
        <end position="95"/>
    </location>
</feature>
<evidence type="ECO:0000313" key="2">
    <source>
        <dbReference type="EMBL" id="KJA13354.1"/>
    </source>
</evidence>
<name>A0A0D2N289_HYPSF</name>
<feature type="compositionally biased region" description="Acidic residues" evidence="1">
    <location>
        <begin position="45"/>
        <end position="83"/>
    </location>
</feature>
<dbReference type="AlphaFoldDB" id="A0A0D2N289"/>
<proteinExistence type="predicted"/>
<protein>
    <submittedName>
        <fullName evidence="2">Uncharacterized protein</fullName>
    </submittedName>
</protein>
<feature type="compositionally biased region" description="Basic and acidic residues" evidence="1">
    <location>
        <begin position="86"/>
        <end position="95"/>
    </location>
</feature>
<sequence>MPPKNSSKKLSAMGVFPGVNEPSQRDNRPVKRKLLRPKSPSPVPETDDNQSDLDDAAESVVDNDAESGDQDESGGLDAADDSMAEFIDHQEIEDW</sequence>